<dbReference type="EMBL" id="JAEPRA010000007">
    <property type="protein sequence ID" value="KAG2183112.1"/>
    <property type="molecule type" value="Genomic_DNA"/>
</dbReference>
<gene>
    <name evidence="1" type="ORF">INT44_006093</name>
</gene>
<evidence type="ECO:0000313" key="1">
    <source>
        <dbReference type="EMBL" id="KAG2183112.1"/>
    </source>
</evidence>
<evidence type="ECO:0000313" key="2">
    <source>
        <dbReference type="Proteomes" id="UP000612746"/>
    </source>
</evidence>
<dbReference type="AlphaFoldDB" id="A0A8H7UIM4"/>
<accession>A0A8H7UIM4</accession>
<dbReference type="Proteomes" id="UP000612746">
    <property type="component" value="Unassembled WGS sequence"/>
</dbReference>
<sequence length="177" mass="19943">MRLERVLSSSQNNDQFYKSMFGDHPNDTIITYGRGRFNPSSPGYRPSPIRSFGFSENRLRNVHNAIGVKTENSTPTRSCPQCHTSVKMCGVATWQEPFMTTVNVVGNRHFVHRCTNNLCRVPVDLTTENPPFRISQTDAPGQQKAPMTILGSAGCGNTYMLNALEKHYLRFEIGYHS</sequence>
<comment type="caution">
    <text evidence="1">The sequence shown here is derived from an EMBL/GenBank/DDBJ whole genome shotgun (WGS) entry which is preliminary data.</text>
</comment>
<name>A0A8H7UIM4_9FUNG</name>
<proteinExistence type="predicted"/>
<protein>
    <submittedName>
        <fullName evidence="1">Uncharacterized protein</fullName>
    </submittedName>
</protein>
<keyword evidence="2" id="KW-1185">Reference proteome</keyword>
<reference evidence="1" key="1">
    <citation type="submission" date="2020-12" db="EMBL/GenBank/DDBJ databases">
        <title>Metabolic potential, ecology and presence of endohyphal bacteria is reflected in genomic diversity of Mucoromycotina.</title>
        <authorList>
            <person name="Muszewska A."/>
            <person name="Okrasinska A."/>
            <person name="Steczkiewicz K."/>
            <person name="Drgas O."/>
            <person name="Orlowska M."/>
            <person name="Perlinska-Lenart U."/>
            <person name="Aleksandrzak-Piekarczyk T."/>
            <person name="Szatraj K."/>
            <person name="Zielenkiewicz U."/>
            <person name="Pilsyk S."/>
            <person name="Malc E."/>
            <person name="Mieczkowski P."/>
            <person name="Kruszewska J.S."/>
            <person name="Biernat P."/>
            <person name="Pawlowska J."/>
        </authorList>
    </citation>
    <scope>NUCLEOTIDE SEQUENCE</scope>
    <source>
        <strain evidence="1">WA0000051536</strain>
    </source>
</reference>
<organism evidence="1 2">
    <name type="scientific">Umbelopsis vinacea</name>
    <dbReference type="NCBI Taxonomy" id="44442"/>
    <lineage>
        <taxon>Eukaryota</taxon>
        <taxon>Fungi</taxon>
        <taxon>Fungi incertae sedis</taxon>
        <taxon>Mucoromycota</taxon>
        <taxon>Mucoromycotina</taxon>
        <taxon>Umbelopsidomycetes</taxon>
        <taxon>Umbelopsidales</taxon>
        <taxon>Umbelopsidaceae</taxon>
        <taxon>Umbelopsis</taxon>
    </lineage>
</organism>
<dbReference type="OrthoDB" id="5592900at2759"/>